<comment type="subunit">
    <text evidence="6">Heterodimer of a catalytic subunit and an accessory subunit.</text>
</comment>
<dbReference type="GO" id="GO:0008616">
    <property type="term" value="P:tRNA queuosine(34) biosynthetic process"/>
    <property type="evidence" value="ECO:0007669"/>
    <property type="project" value="TreeGrafter"/>
</dbReference>
<keyword evidence="6" id="KW-0862">Zinc</keyword>
<keyword evidence="6" id="KW-0479">Metal-binding</keyword>
<feature type="binding site" evidence="6">
    <location>
        <position position="321"/>
    </location>
    <ligand>
        <name>Zn(2+)</name>
        <dbReference type="ChEBI" id="CHEBI:29105"/>
    </ligand>
</feature>
<dbReference type="OrthoDB" id="10249838at2759"/>
<dbReference type="GO" id="GO:0046872">
    <property type="term" value="F:metal ion binding"/>
    <property type="evidence" value="ECO:0007669"/>
    <property type="project" value="UniProtKB-KW"/>
</dbReference>
<feature type="region of interest" description="RNA binding" evidence="6">
    <location>
        <begin position="262"/>
        <end position="268"/>
    </location>
</feature>
<dbReference type="HAMAP" id="MF_00168">
    <property type="entry name" value="Q_tRNA_Tgt"/>
    <property type="match status" value="1"/>
</dbReference>
<dbReference type="GO" id="GO:0008479">
    <property type="term" value="F:tRNA-guanosine(34) queuine transglycosylase activity"/>
    <property type="evidence" value="ECO:0007669"/>
    <property type="project" value="UniProtKB-UniRule"/>
</dbReference>
<feature type="active site" description="Nucleophile" evidence="6">
    <location>
        <position position="281"/>
    </location>
</feature>
<reference evidence="8 9" key="1">
    <citation type="journal article" date="2013" name="PLoS ONE">
        <title>Predicting the Proteins of Angomonas deanei, Strigomonas culicis and Their Respective Endosymbionts Reveals New Aspects of the Trypanosomatidae Family.</title>
        <authorList>
            <person name="Motta M.C."/>
            <person name="Martins A.C."/>
            <person name="de Souza S.S."/>
            <person name="Catta-Preta C.M."/>
            <person name="Silva R."/>
            <person name="Klein C.C."/>
            <person name="de Almeida L.G."/>
            <person name="de Lima Cunha O."/>
            <person name="Ciapina L.P."/>
            <person name="Brocchi M."/>
            <person name="Colabardini A.C."/>
            <person name="de Araujo Lima B."/>
            <person name="Machado C.R."/>
            <person name="de Almeida Soares C.M."/>
            <person name="Probst C.M."/>
            <person name="de Menezes C.B."/>
            <person name="Thompson C.E."/>
            <person name="Bartholomeu D.C."/>
            <person name="Gradia D.F."/>
            <person name="Pavoni D.P."/>
            <person name="Grisard E.C."/>
            <person name="Fantinatti-Garboggini F."/>
            <person name="Marchini F.K."/>
            <person name="Rodrigues-Luiz G.F."/>
            <person name="Wagner G."/>
            <person name="Goldman G.H."/>
            <person name="Fietto J.L."/>
            <person name="Elias M.C."/>
            <person name="Goldman M.H."/>
            <person name="Sagot M.F."/>
            <person name="Pereira M."/>
            <person name="Stoco P.H."/>
            <person name="de Mendonca-Neto R.P."/>
            <person name="Teixeira S.M."/>
            <person name="Maciel T.E."/>
            <person name="de Oliveira Mendes T.A."/>
            <person name="Urmenyi T.P."/>
            <person name="de Souza W."/>
            <person name="Schenkman S."/>
            <person name="de Vasconcelos A.T."/>
        </authorList>
    </citation>
    <scope>NUCLEOTIDE SEQUENCE [LARGE SCALE GENOMIC DNA]</scope>
</reference>
<dbReference type="EMBL" id="ATMH01008870">
    <property type="protein sequence ID" value="EPY20711.1"/>
    <property type="molecule type" value="Genomic_DNA"/>
</dbReference>
<comment type="caution">
    <text evidence="8">The sequence shown here is derived from an EMBL/GenBank/DDBJ whole genome shotgun (WGS) entry which is preliminary data.</text>
</comment>
<dbReference type="SUPFAM" id="SSF51713">
    <property type="entry name" value="tRNA-guanine transglycosylase"/>
    <property type="match status" value="1"/>
</dbReference>
<keyword evidence="3 6" id="KW-0819">tRNA processing</keyword>
<keyword evidence="6" id="KW-0963">Cytoplasm</keyword>
<organism evidence="8 9">
    <name type="scientific">Strigomonas culicis</name>
    <dbReference type="NCBI Taxonomy" id="28005"/>
    <lineage>
        <taxon>Eukaryota</taxon>
        <taxon>Discoba</taxon>
        <taxon>Euglenozoa</taxon>
        <taxon>Kinetoplastea</taxon>
        <taxon>Metakinetoplastina</taxon>
        <taxon>Trypanosomatida</taxon>
        <taxon>Trypanosomatidae</taxon>
        <taxon>Strigomonadinae</taxon>
        <taxon>Strigomonas</taxon>
    </lineage>
</organism>
<feature type="binding site" evidence="6">
    <location>
        <begin position="101"/>
        <end position="105"/>
    </location>
    <ligand>
        <name>substrate</name>
    </ligand>
</feature>
<dbReference type="AlphaFoldDB" id="S9V1E6"/>
<evidence type="ECO:0000256" key="2">
    <source>
        <dbReference type="ARBA" id="ARBA00022679"/>
    </source>
</evidence>
<dbReference type="InterPro" id="IPR050076">
    <property type="entry name" value="ArchSynthase1/Queuine_TRR"/>
</dbReference>
<keyword evidence="1 6" id="KW-0328">Glycosyltransferase</keyword>
<comment type="function">
    <text evidence="6">Catalytic subunit of the queuine tRNA-ribosyltransferase (TGT) that catalyzes the base-exchange of a guanine (G) residue with queuine (Q) at position 34 (anticodon wobble position) in tRNAs with GU(N) anticodons (tRNA-Asp, -Asn, -His and -Tyr), resulting in the hypermodified nucleoside queuosine (7-(((4,5-cis-dihydroxy-2-cyclopenten-1-yl)amino)methyl)-7-deazaguanosine). Catalysis occurs through a double-displacement mechanism. The nucleophile active site attacks the C1' of nucleotide 34 to detach the guanine base from the RNA, forming a covalent enzyme-RNA intermediate. The proton acceptor active site deprotonates the incoming queuine, allowing a nucleophilic attack on the C1' of the ribose to form the product.</text>
</comment>
<comment type="subcellular location">
    <subcellularLocation>
        <location evidence="6">Cytoplasm</location>
    </subcellularLocation>
</comment>
<dbReference type="InterPro" id="IPR004803">
    <property type="entry name" value="TGT"/>
</dbReference>
<dbReference type="NCBIfam" id="TIGR00430">
    <property type="entry name" value="Q_tRNA_tgt"/>
    <property type="match status" value="1"/>
</dbReference>
<comment type="similarity">
    <text evidence="6">Belongs to the queuine tRNA-ribosyltransferase family.</text>
</comment>
<evidence type="ECO:0000313" key="9">
    <source>
        <dbReference type="Proteomes" id="UP000015354"/>
    </source>
</evidence>
<keyword evidence="9" id="KW-1185">Reference proteome</keyword>
<feature type="binding site" evidence="6">
    <location>
        <position position="319"/>
    </location>
    <ligand>
        <name>Zn(2+)</name>
        <dbReference type="ChEBI" id="CHEBI:29105"/>
    </ligand>
</feature>
<sequence length="397" mass="45492">MQCLLSAKMKNNLNFKVINNDGLARNGLLNLNHGSIKTPIFMPVGTSGCVKAMLKRDLEETRAQIILGNTLHLWMRPGIEIINSHKGLHNFIKWEKPILTDSGGFQVFSLKKLCKITEEGVSFSSPINGSKLFLTPEKSIQVQSLLNSDVVMIFDECTPYKIESHVITREEARVSMELSLRWSKRSLDEFKRQENKNSIFGIVQGGIYEDLREESINGLLDIGFNGYAIGGLSVGEPKEYLHQILEFVSPRIPEHFPKYLMGVGTPEDIVNAVSNGIDMFDCVMPTRNARNGCLFTRYGNIRIKNSRYKNDLNNLDPTCTCYTCRNFTRSYLHHLQITKEINSSMLNTIHNLHFYLNMMKEIRNSIHEKKVLRMEKKISWMIDLVIRSSNRLKIDKE</sequence>
<dbReference type="Pfam" id="PF01702">
    <property type="entry name" value="TGT"/>
    <property type="match status" value="1"/>
</dbReference>
<feature type="binding site" evidence="6">
    <location>
        <position position="324"/>
    </location>
    <ligand>
        <name>Zn(2+)</name>
        <dbReference type="ChEBI" id="CHEBI:29105"/>
    </ligand>
</feature>
<dbReference type="NCBIfam" id="TIGR00449">
    <property type="entry name" value="tgt_general"/>
    <property type="match status" value="1"/>
</dbReference>
<feature type="binding site" evidence="6">
    <location>
        <position position="155"/>
    </location>
    <ligand>
        <name>substrate</name>
    </ligand>
</feature>
<feature type="binding site" evidence="6">
    <location>
        <position position="231"/>
    </location>
    <ligand>
        <name>substrate</name>
    </ligand>
</feature>
<evidence type="ECO:0000256" key="3">
    <source>
        <dbReference type="ARBA" id="ARBA00022694"/>
    </source>
</evidence>
<evidence type="ECO:0000256" key="4">
    <source>
        <dbReference type="ARBA" id="ARBA00052706"/>
    </source>
</evidence>
<dbReference type="InterPro" id="IPR002616">
    <property type="entry name" value="tRNA_ribo_trans-like"/>
</dbReference>
<feature type="region of interest" description="RNA binding; important for wobble base 34 recognition" evidence="6">
    <location>
        <begin position="286"/>
        <end position="290"/>
    </location>
</feature>
<evidence type="ECO:0000313" key="8">
    <source>
        <dbReference type="EMBL" id="EPY20711.1"/>
    </source>
</evidence>
<keyword evidence="2 6" id="KW-0808">Transferase</keyword>
<dbReference type="Proteomes" id="UP000015354">
    <property type="component" value="Unassembled WGS sequence"/>
</dbReference>
<evidence type="ECO:0000259" key="7">
    <source>
        <dbReference type="Pfam" id="PF01702"/>
    </source>
</evidence>
<evidence type="ECO:0000256" key="5">
    <source>
        <dbReference type="ARBA" id="ARBA00062453"/>
    </source>
</evidence>
<feature type="active site" description="Proton acceptor" evidence="6">
    <location>
        <position position="101"/>
    </location>
</feature>
<dbReference type="GO" id="GO:0005829">
    <property type="term" value="C:cytosol"/>
    <property type="evidence" value="ECO:0007669"/>
    <property type="project" value="TreeGrafter"/>
</dbReference>
<dbReference type="Gene3D" id="3.20.20.105">
    <property type="entry name" value="Queuine tRNA-ribosyltransferase-like"/>
    <property type="match status" value="1"/>
</dbReference>
<dbReference type="PANTHER" id="PTHR46499:SF1">
    <property type="entry name" value="QUEUINE TRNA-RIBOSYLTRANSFERASE"/>
    <property type="match status" value="1"/>
</dbReference>
<proteinExistence type="inferred from homology"/>
<comment type="cofactor">
    <cofactor evidence="6">
        <name>Zn(2+)</name>
        <dbReference type="ChEBI" id="CHEBI:29105"/>
    </cofactor>
</comment>
<evidence type="ECO:0000256" key="6">
    <source>
        <dbReference type="HAMAP-Rule" id="MF_03218"/>
    </source>
</evidence>
<feature type="binding site" evidence="6">
    <location>
        <position position="350"/>
    </location>
    <ligand>
        <name>Zn(2+)</name>
        <dbReference type="ChEBI" id="CHEBI:29105"/>
    </ligand>
</feature>
<comment type="subunit">
    <text evidence="5">Heterodimer of a catalytic subunit QTRT1 and an accessory subunit QTRT2.</text>
</comment>
<dbReference type="EC" id="2.4.2.64" evidence="6"/>
<protein>
    <recommendedName>
        <fullName evidence="6">Queuine tRNA-ribosyltransferase catalytic subunit 1</fullName>
        <ecNumber evidence="6">2.4.2.64</ecNumber>
    </recommendedName>
    <alternativeName>
        <fullName evidence="6">Guanine insertion enzyme</fullName>
    </alternativeName>
    <alternativeName>
        <fullName evidence="6">tRNA-guanine transglycosylase</fullName>
    </alternativeName>
</protein>
<comment type="catalytic activity">
    <reaction evidence="4 6">
        <text>guanosine(34) in tRNA + queuine = queuosine(34) in tRNA + guanine</text>
        <dbReference type="Rhea" id="RHEA:16633"/>
        <dbReference type="Rhea" id="RHEA-COMP:10341"/>
        <dbReference type="Rhea" id="RHEA-COMP:18571"/>
        <dbReference type="ChEBI" id="CHEBI:16235"/>
        <dbReference type="ChEBI" id="CHEBI:17433"/>
        <dbReference type="ChEBI" id="CHEBI:74269"/>
        <dbReference type="ChEBI" id="CHEBI:194431"/>
        <dbReference type="EC" id="2.4.2.64"/>
    </reaction>
</comment>
<dbReference type="InterPro" id="IPR036511">
    <property type="entry name" value="TGT-like_sf"/>
</dbReference>
<gene>
    <name evidence="8" type="ORF">STCU_08870</name>
</gene>
<accession>S9V1E6</accession>
<feature type="binding site" evidence="6">
    <location>
        <position position="204"/>
    </location>
    <ligand>
        <name>substrate</name>
    </ligand>
</feature>
<dbReference type="FunFam" id="3.20.20.105:FF:000001">
    <property type="entry name" value="Queuine tRNA-ribosyltransferase"/>
    <property type="match status" value="1"/>
</dbReference>
<dbReference type="PANTHER" id="PTHR46499">
    <property type="entry name" value="QUEUINE TRNA-RIBOSYLTRANSFERASE"/>
    <property type="match status" value="1"/>
</dbReference>
<feature type="domain" description="tRNA-guanine(15) transglycosylase-like" evidence="7">
    <location>
        <begin position="24"/>
        <end position="376"/>
    </location>
</feature>
<name>S9V1E6_9TRYP</name>
<evidence type="ECO:0000256" key="1">
    <source>
        <dbReference type="ARBA" id="ARBA00022676"/>
    </source>
</evidence>